<reference evidence="2 3" key="1">
    <citation type="submission" date="2016-11" db="EMBL/GenBank/DDBJ databases">
        <title>Description of two novel members of the family Erysipelotrichaceae: Ileibacterium lipovorans gen. nov., sp. nov. and Dubosiella newyorkensis, gen. nov., sp. nov.</title>
        <authorList>
            <person name="Cox L.M."/>
            <person name="Sohn J."/>
            <person name="Tyrrell K.L."/>
            <person name="Citron D.M."/>
            <person name="Lawson P.A."/>
            <person name="Patel N.B."/>
            <person name="Iizumi T."/>
            <person name="Perez-Perez G.I."/>
            <person name="Goldstein E.J."/>
            <person name="Blaser M.J."/>
        </authorList>
    </citation>
    <scope>NUCLEOTIDE SEQUENCE [LARGE SCALE GENOMIC DNA]</scope>
    <source>
        <strain evidence="2 3">NYU-BL-A4</strain>
    </source>
</reference>
<evidence type="ECO:0000313" key="2">
    <source>
        <dbReference type="EMBL" id="OLU46616.1"/>
    </source>
</evidence>
<dbReference type="RefSeq" id="WP_076341264.1">
    <property type="nucleotide sequence ID" value="NZ_CAOOJT010000072.1"/>
</dbReference>
<proteinExistence type="predicted"/>
<comment type="caution">
    <text evidence="2">The sequence shown here is derived from an EMBL/GenBank/DDBJ whole genome shotgun (WGS) entry which is preliminary data.</text>
</comment>
<keyword evidence="3" id="KW-1185">Reference proteome</keyword>
<dbReference type="Proteomes" id="UP000186705">
    <property type="component" value="Unassembled WGS sequence"/>
</dbReference>
<keyword evidence="1" id="KW-0472">Membrane</keyword>
<dbReference type="OrthoDB" id="9868519at2"/>
<protein>
    <submittedName>
        <fullName evidence="2">Uncharacterized protein</fullName>
    </submittedName>
</protein>
<accession>A0A1U7NMU7</accession>
<sequence length="59" mass="6880">MTDYKFMARVNKNIQKHLEEKAMIELQTEALKEHRKIQIITSVIGAALILLTFMLETPH</sequence>
<name>A0A1U7NMU7_9FIRM</name>
<evidence type="ECO:0000256" key="1">
    <source>
        <dbReference type="SAM" id="Phobius"/>
    </source>
</evidence>
<keyword evidence="1" id="KW-1133">Transmembrane helix</keyword>
<feature type="transmembrane region" description="Helical" evidence="1">
    <location>
        <begin position="37"/>
        <end position="55"/>
    </location>
</feature>
<gene>
    <name evidence="2" type="ORF">BO225_05445</name>
</gene>
<dbReference type="GeneID" id="78275391"/>
<evidence type="ECO:0000313" key="3">
    <source>
        <dbReference type="Proteomes" id="UP000186705"/>
    </source>
</evidence>
<dbReference type="AlphaFoldDB" id="A0A1U7NMU7"/>
<organism evidence="2 3">
    <name type="scientific">Dubosiella newyorkensis</name>
    <dbReference type="NCBI Taxonomy" id="1862672"/>
    <lineage>
        <taxon>Bacteria</taxon>
        <taxon>Bacillati</taxon>
        <taxon>Bacillota</taxon>
        <taxon>Erysipelotrichia</taxon>
        <taxon>Erysipelotrichales</taxon>
        <taxon>Erysipelotrichaceae</taxon>
        <taxon>Dubosiella</taxon>
    </lineage>
</organism>
<dbReference type="EMBL" id="MPKA01000062">
    <property type="protein sequence ID" value="OLU46616.1"/>
    <property type="molecule type" value="Genomic_DNA"/>
</dbReference>
<keyword evidence="1" id="KW-0812">Transmembrane</keyword>
<dbReference type="STRING" id="1862672.BO225_05445"/>